<reference evidence="2" key="1">
    <citation type="submission" date="2016-10" db="EMBL/GenBank/DDBJ databases">
        <authorList>
            <person name="Varghese N."/>
            <person name="Submissions S."/>
        </authorList>
    </citation>
    <scope>NUCLEOTIDE SEQUENCE [LARGE SCALE GENOMIC DNA]</scope>
    <source>
        <strain evidence="2">DSM 19110</strain>
    </source>
</reference>
<proteinExistence type="predicted"/>
<gene>
    <name evidence="1" type="ORF">SAMN05421820_101784</name>
</gene>
<dbReference type="EMBL" id="FNGY01000001">
    <property type="protein sequence ID" value="SDL57357.1"/>
    <property type="molecule type" value="Genomic_DNA"/>
</dbReference>
<dbReference type="AlphaFoldDB" id="A0A1G9L6I2"/>
<accession>A0A1G9L6I2</accession>
<keyword evidence="2" id="KW-1185">Reference proteome</keyword>
<organism evidence="1 2">
    <name type="scientific">Pedobacter steynii</name>
    <dbReference type="NCBI Taxonomy" id="430522"/>
    <lineage>
        <taxon>Bacteria</taxon>
        <taxon>Pseudomonadati</taxon>
        <taxon>Bacteroidota</taxon>
        <taxon>Sphingobacteriia</taxon>
        <taxon>Sphingobacteriales</taxon>
        <taxon>Sphingobacteriaceae</taxon>
        <taxon>Pedobacter</taxon>
    </lineage>
</organism>
<evidence type="ECO:0000313" key="2">
    <source>
        <dbReference type="Proteomes" id="UP000183200"/>
    </source>
</evidence>
<dbReference type="Proteomes" id="UP000183200">
    <property type="component" value="Unassembled WGS sequence"/>
</dbReference>
<protein>
    <submittedName>
        <fullName evidence="1">Uncharacterized protein</fullName>
    </submittedName>
</protein>
<sequence>MSVIFSLDLKSMKFPLKGKGWAYLILFILIGSGCKRIVKQDAQEVPIVSATDYKAEMKRIMGLKLPQKTIVIDQQYSFSIPAHYIFSVQKLVGADVQELGKMDLSALKDSISVISFGNVLSKDERLYEQSIMIIPESDSTLLSVEDIKADFPNVETVYFQDENSIIFDQNDNFIALHLKYDALHKSYIFYKAEMGWSQKLPKEEKINLFSHLIRNAKNFTNKTDPAIQFKSWEEYVRNLPVIEVNMVKRFFKKLEKELVIFLDEGETITPRTEGNYELAALSRLTTNEQLGFLKFIDAVKANKVSELNNSDYNRDVFEVSNQNKYTLSTDGNSYIINISRRGYDDVFNPATIEVICPIDYRNKSFVLKTMVDDLQATDVDLFVKIFNYFSKHYTLDLKSK</sequence>
<evidence type="ECO:0000313" key="1">
    <source>
        <dbReference type="EMBL" id="SDL57357.1"/>
    </source>
</evidence>
<name>A0A1G9L6I2_9SPHI</name>